<evidence type="ECO:0000313" key="2">
    <source>
        <dbReference type="EMBL" id="OVA13964.1"/>
    </source>
</evidence>
<feature type="region of interest" description="Disordered" evidence="1">
    <location>
        <begin position="48"/>
        <end position="70"/>
    </location>
</feature>
<dbReference type="OMA" id="NRNCRIK"/>
<sequence length="70" mass="7847">MSNKVRAVPSAGFGGNFRGRRPMPKRGQIKSKIAARAFHSIVSALCKATSERSNSNRGSYLRETRNIRRR</sequence>
<feature type="compositionally biased region" description="Basic residues" evidence="1">
    <location>
        <begin position="18"/>
        <end position="29"/>
    </location>
</feature>
<evidence type="ECO:0000256" key="1">
    <source>
        <dbReference type="SAM" id="MobiDB-lite"/>
    </source>
</evidence>
<protein>
    <submittedName>
        <fullName evidence="2">Uncharacterized protein</fullName>
    </submittedName>
</protein>
<proteinExistence type="predicted"/>
<keyword evidence="3" id="KW-1185">Reference proteome</keyword>
<dbReference type="EMBL" id="MVGT01001064">
    <property type="protein sequence ID" value="OVA13964.1"/>
    <property type="molecule type" value="Genomic_DNA"/>
</dbReference>
<dbReference type="InParanoid" id="A0A200QU49"/>
<feature type="compositionally biased region" description="Basic and acidic residues" evidence="1">
    <location>
        <begin position="60"/>
        <end position="70"/>
    </location>
</feature>
<reference evidence="2 3" key="1">
    <citation type="journal article" date="2017" name="Mol. Plant">
        <title>The Genome of Medicinal Plant Macleaya cordata Provides New Insights into Benzylisoquinoline Alkaloids Metabolism.</title>
        <authorList>
            <person name="Liu X."/>
            <person name="Liu Y."/>
            <person name="Huang P."/>
            <person name="Ma Y."/>
            <person name="Qing Z."/>
            <person name="Tang Q."/>
            <person name="Cao H."/>
            <person name="Cheng P."/>
            <person name="Zheng Y."/>
            <person name="Yuan Z."/>
            <person name="Zhou Y."/>
            <person name="Liu J."/>
            <person name="Tang Z."/>
            <person name="Zhuo Y."/>
            <person name="Zhang Y."/>
            <person name="Yu L."/>
            <person name="Huang J."/>
            <person name="Yang P."/>
            <person name="Peng Q."/>
            <person name="Zhang J."/>
            <person name="Jiang W."/>
            <person name="Zhang Z."/>
            <person name="Lin K."/>
            <person name="Ro D.K."/>
            <person name="Chen X."/>
            <person name="Xiong X."/>
            <person name="Shang Y."/>
            <person name="Huang S."/>
            <person name="Zeng J."/>
        </authorList>
    </citation>
    <scope>NUCLEOTIDE SEQUENCE [LARGE SCALE GENOMIC DNA]</scope>
    <source>
        <strain evidence="3">cv. BLH2017</strain>
        <tissue evidence="2">Root</tissue>
    </source>
</reference>
<dbReference type="OrthoDB" id="1685917at2759"/>
<name>A0A200QU49_MACCD</name>
<comment type="caution">
    <text evidence="2">The sequence shown here is derived from an EMBL/GenBank/DDBJ whole genome shotgun (WGS) entry which is preliminary data.</text>
</comment>
<accession>A0A200QU49</accession>
<gene>
    <name evidence="2" type="ORF">BVC80_1787g33</name>
</gene>
<organism evidence="2 3">
    <name type="scientific">Macleaya cordata</name>
    <name type="common">Five-seeded plume-poppy</name>
    <name type="synonym">Bocconia cordata</name>
    <dbReference type="NCBI Taxonomy" id="56857"/>
    <lineage>
        <taxon>Eukaryota</taxon>
        <taxon>Viridiplantae</taxon>
        <taxon>Streptophyta</taxon>
        <taxon>Embryophyta</taxon>
        <taxon>Tracheophyta</taxon>
        <taxon>Spermatophyta</taxon>
        <taxon>Magnoliopsida</taxon>
        <taxon>Ranunculales</taxon>
        <taxon>Papaveraceae</taxon>
        <taxon>Papaveroideae</taxon>
        <taxon>Macleaya</taxon>
    </lineage>
</organism>
<dbReference type="Proteomes" id="UP000195402">
    <property type="component" value="Unassembled WGS sequence"/>
</dbReference>
<dbReference type="AlphaFoldDB" id="A0A200QU49"/>
<evidence type="ECO:0000313" key="3">
    <source>
        <dbReference type="Proteomes" id="UP000195402"/>
    </source>
</evidence>
<feature type="region of interest" description="Disordered" evidence="1">
    <location>
        <begin position="1"/>
        <end position="30"/>
    </location>
</feature>